<organism evidence="1 2">
    <name type="scientific">Limnoraphis robusta CS-951</name>
    <dbReference type="NCBI Taxonomy" id="1637645"/>
    <lineage>
        <taxon>Bacteria</taxon>
        <taxon>Bacillati</taxon>
        <taxon>Cyanobacteriota</taxon>
        <taxon>Cyanophyceae</taxon>
        <taxon>Oscillatoriophycideae</taxon>
        <taxon>Oscillatoriales</taxon>
        <taxon>Sirenicapillariaceae</taxon>
        <taxon>Limnoraphis</taxon>
    </lineage>
</organism>
<dbReference type="Proteomes" id="UP000033607">
    <property type="component" value="Unassembled WGS sequence"/>
</dbReference>
<proteinExistence type="predicted"/>
<accession>A0A0F5YDI0</accession>
<comment type="caution">
    <text evidence="1">The sequence shown here is derived from an EMBL/GenBank/DDBJ whole genome shotgun (WGS) entry which is preliminary data.</text>
</comment>
<evidence type="ECO:0000313" key="1">
    <source>
        <dbReference type="EMBL" id="KKD36682.1"/>
    </source>
</evidence>
<protein>
    <submittedName>
        <fullName evidence="1">Uncharacterized protein</fullName>
    </submittedName>
</protein>
<dbReference type="AlphaFoldDB" id="A0A0F5YDI0"/>
<sequence>MKGLIQLMMIIACGSWIVVEENLAIAKPTYKSDFSIVQNLDNTAELSVSQEGTGVYSLNNRFRGTITSVSVKVNENGETELIFRNNDQQLARFKGQLIRRDPYGIRVNLTESDISDASGVANIQYSSDKSLIYSIFVAGTVKNQIFSINFSR</sequence>
<dbReference type="EMBL" id="LATL02000346">
    <property type="protein sequence ID" value="KKD36682.1"/>
    <property type="molecule type" value="Genomic_DNA"/>
</dbReference>
<reference evidence="1 2" key="1">
    <citation type="submission" date="2015-06" db="EMBL/GenBank/DDBJ databases">
        <title>Draft genome assembly of filamentous brackish cyanobacterium Limnoraphis robusta strain CS-951.</title>
        <authorList>
            <person name="Willis A."/>
            <person name="Parks M."/>
            <person name="Burford M.A."/>
        </authorList>
    </citation>
    <scope>NUCLEOTIDE SEQUENCE [LARGE SCALE GENOMIC DNA]</scope>
    <source>
        <strain evidence="1 2">CS-951</strain>
    </source>
</reference>
<gene>
    <name evidence="1" type="ORF">WN50_18395</name>
</gene>
<name>A0A0F5YDI0_9CYAN</name>
<evidence type="ECO:0000313" key="2">
    <source>
        <dbReference type="Proteomes" id="UP000033607"/>
    </source>
</evidence>